<dbReference type="Pfam" id="PF00147">
    <property type="entry name" value="Fibrinogen_C"/>
    <property type="match status" value="1"/>
</dbReference>
<dbReference type="NCBIfam" id="NF040941">
    <property type="entry name" value="GGGWT_bact"/>
    <property type="match status" value="1"/>
</dbReference>
<evidence type="ECO:0000259" key="1">
    <source>
        <dbReference type="PROSITE" id="PS51406"/>
    </source>
</evidence>
<dbReference type="SUPFAM" id="SSF56496">
    <property type="entry name" value="Fibrinogen C-terminal domain-like"/>
    <property type="match status" value="1"/>
</dbReference>
<feature type="non-terminal residue" evidence="2">
    <location>
        <position position="1"/>
    </location>
</feature>
<dbReference type="InterPro" id="IPR002181">
    <property type="entry name" value="Fibrinogen_a/b/g_C_dom"/>
</dbReference>
<reference evidence="2" key="1">
    <citation type="submission" date="2022-11" db="EMBL/GenBank/DDBJ databases">
        <title>Centuries of genome instability and evolution in soft-shell clam transmissible cancer (bioRxiv).</title>
        <authorList>
            <person name="Hart S.F.M."/>
            <person name="Yonemitsu M.A."/>
            <person name="Giersch R.M."/>
            <person name="Beal B.F."/>
            <person name="Arriagada G."/>
            <person name="Davis B.W."/>
            <person name="Ostrander E.A."/>
            <person name="Goff S.P."/>
            <person name="Metzger M.J."/>
        </authorList>
    </citation>
    <scope>NUCLEOTIDE SEQUENCE</scope>
    <source>
        <strain evidence="2">MELC-2E11</strain>
        <tissue evidence="2">Siphon/mantle</tissue>
    </source>
</reference>
<dbReference type="Gene3D" id="3.90.215.10">
    <property type="entry name" value="Gamma Fibrinogen, chain A, domain 1"/>
    <property type="match status" value="1"/>
</dbReference>
<feature type="domain" description="Fibrinogen C-terminal" evidence="1">
    <location>
        <begin position="51"/>
        <end position="133"/>
    </location>
</feature>
<dbReference type="PROSITE" id="PS51406">
    <property type="entry name" value="FIBRINOGEN_C_2"/>
    <property type="match status" value="1"/>
</dbReference>
<dbReference type="Proteomes" id="UP001164746">
    <property type="component" value="Chromosome 16"/>
</dbReference>
<dbReference type="SMART" id="SM00186">
    <property type="entry name" value="FBG"/>
    <property type="match status" value="1"/>
</dbReference>
<accession>A0ABY7G404</accession>
<organism evidence="2 3">
    <name type="scientific">Mya arenaria</name>
    <name type="common">Soft-shell clam</name>
    <dbReference type="NCBI Taxonomy" id="6604"/>
    <lineage>
        <taxon>Eukaryota</taxon>
        <taxon>Metazoa</taxon>
        <taxon>Spiralia</taxon>
        <taxon>Lophotrochozoa</taxon>
        <taxon>Mollusca</taxon>
        <taxon>Bivalvia</taxon>
        <taxon>Autobranchia</taxon>
        <taxon>Heteroconchia</taxon>
        <taxon>Euheterodonta</taxon>
        <taxon>Imparidentia</taxon>
        <taxon>Neoheterodontei</taxon>
        <taxon>Myida</taxon>
        <taxon>Myoidea</taxon>
        <taxon>Myidae</taxon>
        <taxon>Mya</taxon>
    </lineage>
</organism>
<evidence type="ECO:0000313" key="3">
    <source>
        <dbReference type="Proteomes" id="UP001164746"/>
    </source>
</evidence>
<protein>
    <submittedName>
        <fullName evidence="2">ANGP2-like protein</fullName>
    </submittedName>
</protein>
<proteinExistence type="predicted"/>
<dbReference type="InterPro" id="IPR050373">
    <property type="entry name" value="Fibrinogen_C-term_domain"/>
</dbReference>
<dbReference type="EMBL" id="CP111027">
    <property type="protein sequence ID" value="WAR29182.1"/>
    <property type="molecule type" value="Genomic_DNA"/>
</dbReference>
<dbReference type="InterPro" id="IPR036056">
    <property type="entry name" value="Fibrinogen-like_C"/>
</dbReference>
<name>A0ABY7G404_MYAAR</name>
<keyword evidence="3" id="KW-1185">Reference proteome</keyword>
<dbReference type="PANTHER" id="PTHR19143">
    <property type="entry name" value="FIBRINOGEN/TENASCIN/ANGIOPOEITIN"/>
    <property type="match status" value="1"/>
</dbReference>
<sequence length="148" mass="16390">VCYVDRSVNDIGETSYILGCSPENICTNITSTSQSSRCTNCCGSNLCNHQACGEPAYADCSEVHKAHPDFPSSIYTITLWNTSSRAEVVCDMDTDGGGWTVFQHRVNGSVDFYRNFSSYENGFGSLHGEFWLGKMLVDDYKTEHNIKA</sequence>
<evidence type="ECO:0000313" key="2">
    <source>
        <dbReference type="EMBL" id="WAR29182.1"/>
    </source>
</evidence>
<dbReference type="InterPro" id="IPR014716">
    <property type="entry name" value="Fibrinogen_a/b/g_C_1"/>
</dbReference>
<gene>
    <name evidence="2" type="ORF">MAR_002750</name>
</gene>